<dbReference type="InterPro" id="IPR036271">
    <property type="entry name" value="Tet_transcr_reg_TetR-rel_C_sf"/>
</dbReference>
<dbReference type="InterPro" id="IPR050109">
    <property type="entry name" value="HTH-type_TetR-like_transc_reg"/>
</dbReference>
<protein>
    <submittedName>
        <fullName evidence="5">AcrR family transcriptional regulator</fullName>
    </submittedName>
</protein>
<reference evidence="5 6" key="1">
    <citation type="submission" date="2020-08" db="EMBL/GenBank/DDBJ databases">
        <title>Genomic Encyclopedia of Type Strains, Phase IV (KMG-IV): sequencing the most valuable type-strain genomes for metagenomic binning, comparative biology and taxonomic classification.</title>
        <authorList>
            <person name="Goeker M."/>
        </authorList>
    </citation>
    <scope>NUCLEOTIDE SEQUENCE [LARGE SCALE GENOMIC DNA]</scope>
    <source>
        <strain evidence="5 6">DSM 7051</strain>
    </source>
</reference>
<dbReference type="Gene3D" id="1.10.357.10">
    <property type="entry name" value="Tetracycline Repressor, domain 2"/>
    <property type="match status" value="1"/>
</dbReference>
<feature type="region of interest" description="Disordered" evidence="3">
    <location>
        <begin position="1"/>
        <end position="44"/>
    </location>
</feature>
<dbReference type="PROSITE" id="PS50977">
    <property type="entry name" value="HTH_TETR_2"/>
    <property type="match status" value="1"/>
</dbReference>
<accession>A0A7X0F6E8</accession>
<evidence type="ECO:0000313" key="6">
    <source>
        <dbReference type="Proteomes" id="UP000536262"/>
    </source>
</evidence>
<dbReference type="RefSeq" id="WP_082496494.1">
    <property type="nucleotide sequence ID" value="NZ_BAABEG010000001.1"/>
</dbReference>
<feature type="compositionally biased region" description="Basic residues" evidence="3">
    <location>
        <begin position="26"/>
        <end position="39"/>
    </location>
</feature>
<dbReference type="InterPro" id="IPR001647">
    <property type="entry name" value="HTH_TetR"/>
</dbReference>
<dbReference type="Pfam" id="PF00440">
    <property type="entry name" value="TetR_N"/>
    <property type="match status" value="1"/>
</dbReference>
<feature type="compositionally biased region" description="Polar residues" evidence="3">
    <location>
        <begin position="1"/>
        <end position="11"/>
    </location>
</feature>
<name>A0A7X0F6E8_9HYPH</name>
<dbReference type="Pfam" id="PF17938">
    <property type="entry name" value="TetR_C_29"/>
    <property type="match status" value="1"/>
</dbReference>
<dbReference type="Proteomes" id="UP000536262">
    <property type="component" value="Unassembled WGS sequence"/>
</dbReference>
<feature type="DNA-binding region" description="H-T-H motif" evidence="2">
    <location>
        <begin position="68"/>
        <end position="87"/>
    </location>
</feature>
<dbReference type="PANTHER" id="PTHR30328">
    <property type="entry name" value="TRANSCRIPTIONAL REPRESSOR"/>
    <property type="match status" value="1"/>
</dbReference>
<evidence type="ECO:0000256" key="3">
    <source>
        <dbReference type="SAM" id="MobiDB-lite"/>
    </source>
</evidence>
<proteinExistence type="predicted"/>
<keyword evidence="6" id="KW-1185">Reference proteome</keyword>
<dbReference type="EMBL" id="JACHOU010000003">
    <property type="protein sequence ID" value="MBB6354007.1"/>
    <property type="molecule type" value="Genomic_DNA"/>
</dbReference>
<organism evidence="5 6">
    <name type="scientific">Aminobacter aganoensis</name>
    <dbReference type="NCBI Taxonomy" id="83264"/>
    <lineage>
        <taxon>Bacteria</taxon>
        <taxon>Pseudomonadati</taxon>
        <taxon>Pseudomonadota</taxon>
        <taxon>Alphaproteobacteria</taxon>
        <taxon>Hyphomicrobiales</taxon>
        <taxon>Phyllobacteriaceae</taxon>
        <taxon>Aminobacter</taxon>
    </lineage>
</organism>
<feature type="domain" description="HTH tetR-type" evidence="4">
    <location>
        <begin position="45"/>
        <end position="105"/>
    </location>
</feature>
<comment type="caution">
    <text evidence="5">The sequence shown here is derived from an EMBL/GenBank/DDBJ whole genome shotgun (WGS) entry which is preliminary data.</text>
</comment>
<evidence type="ECO:0000313" key="5">
    <source>
        <dbReference type="EMBL" id="MBB6354007.1"/>
    </source>
</evidence>
<evidence type="ECO:0000256" key="1">
    <source>
        <dbReference type="ARBA" id="ARBA00023125"/>
    </source>
</evidence>
<gene>
    <name evidence="5" type="ORF">GGR00_001781</name>
</gene>
<dbReference type="InterPro" id="IPR009057">
    <property type="entry name" value="Homeodomain-like_sf"/>
</dbReference>
<dbReference type="SUPFAM" id="SSF48498">
    <property type="entry name" value="Tetracyclin repressor-like, C-terminal domain"/>
    <property type="match status" value="1"/>
</dbReference>
<dbReference type="SUPFAM" id="SSF46689">
    <property type="entry name" value="Homeodomain-like"/>
    <property type="match status" value="1"/>
</dbReference>
<dbReference type="PRINTS" id="PR00455">
    <property type="entry name" value="HTHTETR"/>
</dbReference>
<dbReference type="GO" id="GO:0003677">
    <property type="term" value="F:DNA binding"/>
    <property type="evidence" value="ECO:0007669"/>
    <property type="project" value="UniProtKB-UniRule"/>
</dbReference>
<dbReference type="PANTHER" id="PTHR30328:SF54">
    <property type="entry name" value="HTH-TYPE TRANSCRIPTIONAL REPRESSOR SCO4008"/>
    <property type="match status" value="1"/>
</dbReference>
<keyword evidence="1 2" id="KW-0238">DNA-binding</keyword>
<evidence type="ECO:0000256" key="2">
    <source>
        <dbReference type="PROSITE-ProRule" id="PRU00335"/>
    </source>
</evidence>
<dbReference type="InterPro" id="IPR041474">
    <property type="entry name" value="NicS_C"/>
</dbReference>
<sequence length="255" mass="28759">MDKRNPSTPAATEQDGEANGAENKKTPRKRAAAGRKHTYVPRDPAATRRRILDAAVNEFADKGFSGARVENIAKTANANMRMLYHYFTDKEQLYIATIEEVYRAVRAAEQDLHFDEEDPRLGLERLVDFTFKHFADNPDLISIVMNENILRAQFLKQSELVPTMTSRLSSSVSTMLKKGVESGVFIRNPDPTQLWLTIFALCWVHLANKHTMSWTLQVDLTDADWLEARRQHVVDVVLSYLCGPRPGASAAAEIV</sequence>
<dbReference type="AlphaFoldDB" id="A0A7X0F6E8"/>
<evidence type="ECO:0000259" key="4">
    <source>
        <dbReference type="PROSITE" id="PS50977"/>
    </source>
</evidence>